<organism evidence="1 2">
    <name type="scientific">Cohaesibacter celericrescens</name>
    <dbReference type="NCBI Taxonomy" id="2067669"/>
    <lineage>
        <taxon>Bacteria</taxon>
        <taxon>Pseudomonadati</taxon>
        <taxon>Pseudomonadota</taxon>
        <taxon>Alphaproteobacteria</taxon>
        <taxon>Hyphomicrobiales</taxon>
        <taxon>Cohaesibacteraceae</taxon>
    </lineage>
</organism>
<dbReference type="AlphaFoldDB" id="A0A2N5XRK2"/>
<dbReference type="PANTHER" id="PTHR40275">
    <property type="entry name" value="SSL7038 PROTEIN"/>
    <property type="match status" value="1"/>
</dbReference>
<dbReference type="InterPro" id="IPR014057">
    <property type="entry name" value="HI1420"/>
</dbReference>
<protein>
    <submittedName>
        <fullName evidence="1">Putative addiction module antidote protein</fullName>
    </submittedName>
</protein>
<dbReference type="Pfam" id="PF21716">
    <property type="entry name" value="dnstrm_HI1420"/>
    <property type="match status" value="1"/>
</dbReference>
<dbReference type="EMBL" id="PKUQ01000021">
    <property type="protein sequence ID" value="PLW77124.1"/>
    <property type="molecule type" value="Genomic_DNA"/>
</dbReference>
<dbReference type="SUPFAM" id="SSF47413">
    <property type="entry name" value="lambda repressor-like DNA-binding domains"/>
    <property type="match status" value="1"/>
</dbReference>
<dbReference type="OrthoDB" id="9798416at2"/>
<evidence type="ECO:0000313" key="1">
    <source>
        <dbReference type="EMBL" id="PLW77124.1"/>
    </source>
</evidence>
<gene>
    <name evidence="1" type="ORF">C0081_11265</name>
</gene>
<proteinExistence type="predicted"/>
<name>A0A2N5XRK2_9HYPH</name>
<reference evidence="1 2" key="1">
    <citation type="submission" date="2018-01" db="EMBL/GenBank/DDBJ databases">
        <title>The draft genome sequence of Cohaesibacter sp. H1304.</title>
        <authorList>
            <person name="Wang N.-N."/>
            <person name="Du Z.-J."/>
        </authorList>
    </citation>
    <scope>NUCLEOTIDE SEQUENCE [LARGE SCALE GENOMIC DNA]</scope>
    <source>
        <strain evidence="1 2">H1304</strain>
    </source>
</reference>
<dbReference type="GO" id="GO:0003677">
    <property type="term" value="F:DNA binding"/>
    <property type="evidence" value="ECO:0007669"/>
    <property type="project" value="InterPro"/>
</dbReference>
<dbReference type="RefSeq" id="WP_101533933.1">
    <property type="nucleotide sequence ID" value="NZ_PKUQ01000021.1"/>
</dbReference>
<evidence type="ECO:0000313" key="2">
    <source>
        <dbReference type="Proteomes" id="UP000234881"/>
    </source>
</evidence>
<dbReference type="PANTHER" id="PTHR40275:SF1">
    <property type="entry name" value="SSL7038 PROTEIN"/>
    <property type="match status" value="1"/>
</dbReference>
<comment type="caution">
    <text evidence="1">The sequence shown here is derived from an EMBL/GenBank/DDBJ whole genome shotgun (WGS) entry which is preliminary data.</text>
</comment>
<dbReference type="InterPro" id="IPR010982">
    <property type="entry name" value="Lambda_DNA-bd_dom_sf"/>
</dbReference>
<dbReference type="NCBIfam" id="TIGR02684">
    <property type="entry name" value="dnstrm_HI1420"/>
    <property type="match status" value="1"/>
</dbReference>
<accession>A0A2N5XRK2</accession>
<keyword evidence="2" id="KW-1185">Reference proteome</keyword>
<sequence>MVIETTPYDVCDYLNSDEEIKAYLDEALASNDSKLIAHVLGNVARKIGMKKIAETTGLSRESLYKSLSDKGNPELATIIKVLNAIGHTLKTDDFKQAS</sequence>
<dbReference type="Proteomes" id="UP000234881">
    <property type="component" value="Unassembled WGS sequence"/>
</dbReference>